<dbReference type="InterPro" id="IPR000326">
    <property type="entry name" value="PAP2/HPO"/>
</dbReference>
<dbReference type="Gene3D" id="1.20.144.10">
    <property type="entry name" value="Phosphatidic acid phosphatase type 2/haloperoxidase"/>
    <property type="match status" value="1"/>
</dbReference>
<dbReference type="GeneID" id="10031537"/>
<evidence type="ECO:0000256" key="2">
    <source>
        <dbReference type="ARBA" id="ARBA00004922"/>
    </source>
</evidence>
<keyword evidence="8 11" id="KW-0472">Membrane</keyword>
<evidence type="ECO:0000259" key="13">
    <source>
        <dbReference type="SMART" id="SM00014"/>
    </source>
</evidence>
<feature type="domain" description="Phosphatidic acid phosphatase type 2/haloperoxidase" evidence="13">
    <location>
        <begin position="54"/>
        <end position="173"/>
    </location>
</feature>
<dbReference type="InterPro" id="IPR039667">
    <property type="entry name" value="Dolichyldiphosphatase_PAP2"/>
</dbReference>
<evidence type="ECO:0000256" key="1">
    <source>
        <dbReference type="ARBA" id="ARBA00004477"/>
    </source>
</evidence>
<evidence type="ECO:0000313" key="15">
    <source>
        <dbReference type="Proteomes" id="UP000002669"/>
    </source>
</evidence>
<comment type="similarity">
    <text evidence="3 11">Belongs to the dolichyldiphosphatase family.</text>
</comment>
<evidence type="ECO:0000256" key="9">
    <source>
        <dbReference type="ARBA" id="ARBA00024907"/>
    </source>
</evidence>
<dbReference type="SUPFAM" id="SSF48317">
    <property type="entry name" value="Acid phosphatase/Vanadium-dependent haloperoxidase"/>
    <property type="match status" value="1"/>
</dbReference>
<gene>
    <name evidence="14" type="ORF">MGYG_00310</name>
</gene>
<feature type="compositionally biased region" description="Basic and acidic residues" evidence="12">
    <location>
        <begin position="223"/>
        <end position="232"/>
    </location>
</feature>
<comment type="subcellular location">
    <subcellularLocation>
        <location evidence="1 11">Endoplasmic reticulum membrane</location>
        <topology evidence="1 11">Multi-pass membrane protein</topology>
    </subcellularLocation>
</comment>
<evidence type="ECO:0000256" key="6">
    <source>
        <dbReference type="ARBA" id="ARBA00022824"/>
    </source>
</evidence>
<feature type="transmembrane region" description="Helical" evidence="11">
    <location>
        <begin position="24"/>
        <end position="47"/>
    </location>
</feature>
<dbReference type="STRING" id="535722.E5QYT1"/>
<organism evidence="15">
    <name type="scientific">Arthroderma gypseum (strain ATCC MYA-4604 / CBS 118893)</name>
    <name type="common">Microsporum gypseum</name>
    <dbReference type="NCBI Taxonomy" id="535722"/>
    <lineage>
        <taxon>Eukaryota</taxon>
        <taxon>Fungi</taxon>
        <taxon>Dikarya</taxon>
        <taxon>Ascomycota</taxon>
        <taxon>Pezizomycotina</taxon>
        <taxon>Eurotiomycetes</taxon>
        <taxon>Eurotiomycetidae</taxon>
        <taxon>Onygenales</taxon>
        <taxon>Arthrodermataceae</taxon>
        <taxon>Nannizzia</taxon>
    </lineage>
</organism>
<name>E5QYT1_ARTGP</name>
<dbReference type="GO" id="GO:0008610">
    <property type="term" value="P:lipid biosynthetic process"/>
    <property type="evidence" value="ECO:0007669"/>
    <property type="project" value="TreeGrafter"/>
</dbReference>
<protein>
    <recommendedName>
        <fullName evidence="11">Dolichyldiphosphatase</fullName>
        <ecNumber evidence="11">3.6.1.43</ecNumber>
    </recommendedName>
</protein>
<dbReference type="VEuPathDB" id="FungiDB:MGYG_00310"/>
<dbReference type="EMBL" id="DS989822">
    <property type="protein sequence ID" value="EFQ97269.1"/>
    <property type="molecule type" value="Genomic_DNA"/>
</dbReference>
<proteinExistence type="inferred from homology"/>
<evidence type="ECO:0000256" key="12">
    <source>
        <dbReference type="SAM" id="MobiDB-lite"/>
    </source>
</evidence>
<comment type="pathway">
    <text evidence="2 11">Protein modification; protein glycosylation.</text>
</comment>
<evidence type="ECO:0000256" key="5">
    <source>
        <dbReference type="ARBA" id="ARBA00022801"/>
    </source>
</evidence>
<feature type="region of interest" description="Disordered" evidence="12">
    <location>
        <begin position="218"/>
        <end position="246"/>
    </location>
</feature>
<dbReference type="InParanoid" id="E5QYT1"/>
<dbReference type="CDD" id="cd03382">
    <property type="entry name" value="PAP2_dolichyldiphosphatase"/>
    <property type="match status" value="1"/>
</dbReference>
<dbReference type="RefSeq" id="XP_003176221.1">
    <property type="nucleotide sequence ID" value="XM_003176173.1"/>
</dbReference>
<comment type="function">
    <text evidence="9 11">Required for efficient N-glycosylation. Necessary for maintaining optimal levels of dolichol-linked oligosaccharides. Hydrolyzes dolichyl pyrophosphate at a very high rate and dolichyl monophosphate at a much lower rate. Does not act on phosphatidate.</text>
</comment>
<feature type="transmembrane region" description="Helical" evidence="11">
    <location>
        <begin position="158"/>
        <end position="179"/>
    </location>
</feature>
<dbReference type="SMART" id="SM00014">
    <property type="entry name" value="acidPPc"/>
    <property type="match status" value="1"/>
</dbReference>
<evidence type="ECO:0000256" key="4">
    <source>
        <dbReference type="ARBA" id="ARBA00022692"/>
    </source>
</evidence>
<reference evidence="15" key="1">
    <citation type="journal article" date="2012" name="MBio">
        <title>Comparative genome analysis of Trichophyton rubrum and related dermatophytes reveals candidate genes involved in infection.</title>
        <authorList>
            <person name="Martinez D.A."/>
            <person name="Oliver B.G."/>
            <person name="Graeser Y."/>
            <person name="Goldberg J.M."/>
            <person name="Li W."/>
            <person name="Martinez-Rossi N.M."/>
            <person name="Monod M."/>
            <person name="Shelest E."/>
            <person name="Barton R.C."/>
            <person name="Birch E."/>
            <person name="Brakhage A.A."/>
            <person name="Chen Z."/>
            <person name="Gurr S.J."/>
            <person name="Heiman D."/>
            <person name="Heitman J."/>
            <person name="Kosti I."/>
            <person name="Rossi A."/>
            <person name="Saif S."/>
            <person name="Samalova M."/>
            <person name="Saunders C.W."/>
            <person name="Shea T."/>
            <person name="Summerbell R.C."/>
            <person name="Xu J."/>
            <person name="Young S."/>
            <person name="Zeng Q."/>
            <person name="Birren B.W."/>
            <person name="Cuomo C.A."/>
            <person name="White T.C."/>
        </authorList>
    </citation>
    <scope>NUCLEOTIDE SEQUENCE [LARGE SCALE GENOMIC DNA]</scope>
    <source>
        <strain evidence="15">ATCC MYA-4604 / CBS 118893</strain>
    </source>
</reference>
<dbReference type="Pfam" id="PF01569">
    <property type="entry name" value="PAP2"/>
    <property type="match status" value="1"/>
</dbReference>
<dbReference type="FunFam" id="1.20.144.10:FF:000003">
    <property type="entry name" value="Dolichyldiphosphatase 1"/>
    <property type="match status" value="1"/>
</dbReference>
<dbReference type="EC" id="3.6.1.43" evidence="11"/>
<dbReference type="PANTHER" id="PTHR11247:SF1">
    <property type="entry name" value="DOLICHYLDIPHOSPHATASE 1"/>
    <property type="match status" value="1"/>
</dbReference>
<keyword evidence="6 11" id="KW-0256">Endoplasmic reticulum</keyword>
<sequence>MVEDYIPVASLSLTHVNYNPEDPLSYLCAFLALVPQALIISYVSLCWATREAEIIFMLAGQLSCEVLNFGLKRVIKQERPNQMNGKGYGMPSSHSQFMGYFAIFFTLFLLVRHTPSSSIRSGYISMVERVGLSALACAGALAVALSRIYLNYHTLEQVMAGTAIGVVYGFTWFGIGSFLRKSGWLGWGLGLPPVRYLRIRDLLPHEDLAESGWQRWENMQQESKTRDKKESTRNSAKQRSKTSHIE</sequence>
<dbReference type="GO" id="GO:0047874">
    <property type="term" value="F:dolichyldiphosphatase activity"/>
    <property type="evidence" value="ECO:0007669"/>
    <property type="project" value="UniProtKB-UniRule"/>
</dbReference>
<feature type="compositionally biased region" description="Basic residues" evidence="12">
    <location>
        <begin position="236"/>
        <end position="246"/>
    </location>
</feature>
<dbReference type="GO" id="GO:0006487">
    <property type="term" value="P:protein N-linked glycosylation"/>
    <property type="evidence" value="ECO:0007669"/>
    <property type="project" value="UniProtKB-UniRule"/>
</dbReference>
<keyword evidence="7 11" id="KW-1133">Transmembrane helix</keyword>
<evidence type="ECO:0000256" key="7">
    <source>
        <dbReference type="ARBA" id="ARBA00022989"/>
    </source>
</evidence>
<evidence type="ECO:0000256" key="10">
    <source>
        <dbReference type="ARBA" id="ARBA00047349"/>
    </source>
</evidence>
<dbReference type="HOGENOM" id="CLU_074922_0_0_1"/>
<evidence type="ECO:0000256" key="11">
    <source>
        <dbReference type="RuleBase" id="RU367078"/>
    </source>
</evidence>
<dbReference type="UniPathway" id="UPA00378"/>
<dbReference type="InterPro" id="IPR036938">
    <property type="entry name" value="PAP2/HPO_sf"/>
</dbReference>
<evidence type="ECO:0000256" key="3">
    <source>
        <dbReference type="ARBA" id="ARBA00005518"/>
    </source>
</evidence>
<feature type="transmembrane region" description="Helical" evidence="11">
    <location>
        <begin position="132"/>
        <end position="152"/>
    </location>
</feature>
<feature type="transmembrane region" description="Helical" evidence="11">
    <location>
        <begin position="95"/>
        <end position="111"/>
    </location>
</feature>
<dbReference type="OMA" id="VYATLIW"/>
<dbReference type="OrthoDB" id="302705at2759"/>
<dbReference type="eggNOG" id="KOG3146">
    <property type="taxonomic scope" value="Eukaryota"/>
</dbReference>
<evidence type="ECO:0000313" key="14">
    <source>
        <dbReference type="EMBL" id="EFQ97269.1"/>
    </source>
</evidence>
<dbReference type="PANTHER" id="PTHR11247">
    <property type="entry name" value="PALMITOYL-PROTEIN THIOESTERASE/DOLICHYLDIPHOSPHATASE 1"/>
    <property type="match status" value="1"/>
</dbReference>
<dbReference type="Proteomes" id="UP000002669">
    <property type="component" value="Unassembled WGS sequence"/>
</dbReference>
<dbReference type="FunCoup" id="E5QYT1">
    <property type="interactions" value="359"/>
</dbReference>
<evidence type="ECO:0000256" key="8">
    <source>
        <dbReference type="ARBA" id="ARBA00023136"/>
    </source>
</evidence>
<comment type="catalytic activity">
    <reaction evidence="10 11">
        <text>a di-trans,poly-cis-dolichyl diphosphate + H2O = a di-trans,poly-cis-dolichyl phosphate + phosphate + H(+)</text>
        <dbReference type="Rhea" id="RHEA:14385"/>
        <dbReference type="Rhea" id="RHEA-COMP:19498"/>
        <dbReference type="Rhea" id="RHEA-COMP:19506"/>
        <dbReference type="ChEBI" id="CHEBI:15377"/>
        <dbReference type="ChEBI" id="CHEBI:15378"/>
        <dbReference type="ChEBI" id="CHEBI:43474"/>
        <dbReference type="ChEBI" id="CHEBI:57497"/>
        <dbReference type="ChEBI" id="CHEBI:57683"/>
        <dbReference type="EC" id="3.6.1.43"/>
    </reaction>
</comment>
<keyword evidence="15" id="KW-1185">Reference proteome</keyword>
<dbReference type="AlphaFoldDB" id="E5QYT1"/>
<accession>E5QYT1</accession>
<keyword evidence="4 11" id="KW-0812">Transmembrane</keyword>
<dbReference type="GO" id="GO:0005789">
    <property type="term" value="C:endoplasmic reticulum membrane"/>
    <property type="evidence" value="ECO:0007669"/>
    <property type="project" value="UniProtKB-SubCell"/>
</dbReference>
<keyword evidence="5 11" id="KW-0378">Hydrolase</keyword>